<sequence length="193" mass="22725">MNKNGVKVMKWVDKRQLTMLSTLKEDKDELVNTGRKNRKTYEDIKKPTCVLTYNNKKKGVDFIDQMSAYYFTLKRGLKWFRKVGMEYLFGMALVNAWIIYNMKNEKKVSKKEFTEALIQSITGKNICPDRNQVTPTADHILEMSGKRRNCVGCYEKLRETMKSSEVKRKVKKIKTYCRMCKQNLCAKCFKDSH</sequence>
<name>A0A6J2KAG4_BOMMA</name>
<keyword evidence="1" id="KW-0812">Transmembrane</keyword>
<dbReference type="PANTHER" id="PTHR46599">
    <property type="entry name" value="PIGGYBAC TRANSPOSABLE ELEMENT-DERIVED PROTEIN 4"/>
    <property type="match status" value="1"/>
</dbReference>
<dbReference type="RefSeq" id="XP_028038633.1">
    <property type="nucleotide sequence ID" value="XM_028182832.1"/>
</dbReference>
<dbReference type="Proteomes" id="UP000504629">
    <property type="component" value="Unplaced"/>
</dbReference>
<protein>
    <submittedName>
        <fullName evidence="4">Uncharacterized protein LOC114249308</fullName>
    </submittedName>
</protein>
<reference evidence="4" key="1">
    <citation type="submission" date="2025-08" db="UniProtKB">
        <authorList>
            <consortium name="RefSeq"/>
        </authorList>
    </citation>
    <scope>IDENTIFICATION</scope>
    <source>
        <tissue evidence="4">Silk gland</tissue>
    </source>
</reference>
<keyword evidence="1" id="KW-1133">Transmembrane helix</keyword>
<dbReference type="GeneID" id="114249308"/>
<dbReference type="OrthoDB" id="5876240at2759"/>
<dbReference type="PANTHER" id="PTHR46599:SF3">
    <property type="entry name" value="PIGGYBAC TRANSPOSABLE ELEMENT-DERIVED PROTEIN 4"/>
    <property type="match status" value="1"/>
</dbReference>
<evidence type="ECO:0000259" key="2">
    <source>
        <dbReference type="Pfam" id="PF13843"/>
    </source>
</evidence>
<feature type="domain" description="PiggyBac transposable element-derived protein" evidence="2">
    <location>
        <begin position="6"/>
        <end position="97"/>
    </location>
</feature>
<keyword evidence="3" id="KW-1185">Reference proteome</keyword>
<evidence type="ECO:0000313" key="3">
    <source>
        <dbReference type="Proteomes" id="UP000504629"/>
    </source>
</evidence>
<dbReference type="AlphaFoldDB" id="A0A6J2KAG4"/>
<dbReference type="Pfam" id="PF13843">
    <property type="entry name" value="DDE_Tnp_1_7"/>
    <property type="match status" value="1"/>
</dbReference>
<keyword evidence="1" id="KW-0472">Membrane</keyword>
<proteinExistence type="predicted"/>
<gene>
    <name evidence="4" type="primary">LOC114249308</name>
</gene>
<organism evidence="3 4">
    <name type="scientific">Bombyx mandarina</name>
    <name type="common">Wild silk moth</name>
    <name type="synonym">Wild silkworm</name>
    <dbReference type="NCBI Taxonomy" id="7092"/>
    <lineage>
        <taxon>Eukaryota</taxon>
        <taxon>Metazoa</taxon>
        <taxon>Ecdysozoa</taxon>
        <taxon>Arthropoda</taxon>
        <taxon>Hexapoda</taxon>
        <taxon>Insecta</taxon>
        <taxon>Pterygota</taxon>
        <taxon>Neoptera</taxon>
        <taxon>Endopterygota</taxon>
        <taxon>Lepidoptera</taxon>
        <taxon>Glossata</taxon>
        <taxon>Ditrysia</taxon>
        <taxon>Bombycoidea</taxon>
        <taxon>Bombycidae</taxon>
        <taxon>Bombycinae</taxon>
        <taxon>Bombyx</taxon>
    </lineage>
</organism>
<evidence type="ECO:0000256" key="1">
    <source>
        <dbReference type="SAM" id="Phobius"/>
    </source>
</evidence>
<dbReference type="InterPro" id="IPR029526">
    <property type="entry name" value="PGBD"/>
</dbReference>
<evidence type="ECO:0000313" key="4">
    <source>
        <dbReference type="RefSeq" id="XP_028038633.1"/>
    </source>
</evidence>
<accession>A0A6J2KAG4</accession>
<dbReference type="KEGG" id="bman:114249308"/>
<feature type="transmembrane region" description="Helical" evidence="1">
    <location>
        <begin position="83"/>
        <end position="100"/>
    </location>
</feature>